<keyword evidence="7" id="KW-0694">RNA-binding</keyword>
<evidence type="ECO:0000256" key="7">
    <source>
        <dbReference type="ARBA" id="ARBA00022884"/>
    </source>
</evidence>
<keyword evidence="3" id="KW-0698">rRNA processing</keyword>
<evidence type="ECO:0000256" key="11">
    <source>
        <dbReference type="ARBA" id="ARBA00023163"/>
    </source>
</evidence>
<evidence type="ECO:0000256" key="1">
    <source>
        <dbReference type="ARBA" id="ARBA00004173"/>
    </source>
</evidence>
<reference evidence="15 16" key="1">
    <citation type="submission" date="2024-08" db="EMBL/GenBank/DDBJ databases">
        <authorList>
            <person name="Will J Nash"/>
            <person name="Angela Man"/>
            <person name="Seanna McTaggart"/>
            <person name="Kendall Baker"/>
            <person name="Tom Barker"/>
            <person name="Leah Catchpole"/>
            <person name="Alex Durrant"/>
            <person name="Karim Gharbi"/>
            <person name="Naomi Irish"/>
            <person name="Gemy Kaithakottil"/>
            <person name="Debby Ku"/>
            <person name="Aaliyah Providence"/>
            <person name="Felix Shaw"/>
            <person name="David Swarbreck"/>
            <person name="Chris Watkins"/>
            <person name="Ann M. McCartney"/>
            <person name="Giulio Formenti"/>
            <person name="Alice Mouton"/>
            <person name="Noel Vella"/>
            <person name="Bjorn M von Reumont"/>
            <person name="Adriana Vella"/>
            <person name="Wilfried Haerty"/>
        </authorList>
    </citation>
    <scope>NUCLEOTIDE SEQUENCE [LARGE SCALE GENOMIC DNA]</scope>
</reference>
<sequence length="430" mass="50195">MNKMVYNKLIVLPTICKLRTSESHNCITFFFMKKCLLHSGYMQLLHQNCGTITTTEVTDETNSSKIIKNNNQIPSIFYKHLKNVNWKIRNKILQNYLTLSKNMADPCLISSKVGNNFVALIKDDLLENLCHVIELNPGFGILTESLLKAGVPFINLYEKYNEFYPELHNLSEKYPNRVNIKRVNLLKMSKILNLCSTSESDTGLGELMDNVIQRNWEDKSCMQIIGTTTKVMFIRHLIISVVFQTGFMMYGRPIFYLALPPSILNKFTYPSKQITTNRIMFHILFDYKIFGTLDRKGFIPWLKNTKAKNNNRNHIVDDSKVLYVVKLEPKSNLFTLFNGKENVLYFWHFIRHHFYKPSLRVIPAMEKIIPGCGIKLIKKNYTIFTEFGDLDPNQAYRLFMDFVSWPEFKESTFLHSASDIKKTYDPYAEE</sequence>
<evidence type="ECO:0000256" key="14">
    <source>
        <dbReference type="ARBA" id="ARBA00032796"/>
    </source>
</evidence>
<dbReference type="Gene3D" id="3.40.50.150">
    <property type="entry name" value="Vaccinia Virus protein VP39"/>
    <property type="match status" value="1"/>
</dbReference>
<evidence type="ECO:0000256" key="4">
    <source>
        <dbReference type="ARBA" id="ARBA00022603"/>
    </source>
</evidence>
<evidence type="ECO:0000256" key="3">
    <source>
        <dbReference type="ARBA" id="ARBA00022552"/>
    </source>
</evidence>
<dbReference type="InterPro" id="IPR029063">
    <property type="entry name" value="SAM-dependent_MTases_sf"/>
</dbReference>
<keyword evidence="9" id="KW-0805">Transcription regulation</keyword>
<accession>A0ABP1P8I6</accession>
<evidence type="ECO:0000256" key="10">
    <source>
        <dbReference type="ARBA" id="ARBA00023128"/>
    </source>
</evidence>
<evidence type="ECO:0000256" key="6">
    <source>
        <dbReference type="ARBA" id="ARBA00022691"/>
    </source>
</evidence>
<comment type="caution">
    <text evidence="15">The sequence shown here is derived from an EMBL/GenBank/DDBJ whole genome shotgun (WGS) entry which is preliminary data.</text>
</comment>
<keyword evidence="11" id="KW-0804">Transcription</keyword>
<keyword evidence="16" id="KW-1185">Reference proteome</keyword>
<protein>
    <recommendedName>
        <fullName evidence="2">Dimethyladenosine transferase 2, mitochondrial</fullName>
    </recommendedName>
    <alternativeName>
        <fullName evidence="12">Mitochondrial 12S rRNA dimethylase 2</fullName>
    </alternativeName>
    <alternativeName>
        <fullName evidence="13">Mitochondrial transcription factor B2</fullName>
    </alternativeName>
    <alternativeName>
        <fullName evidence="14">S-adenosylmethionine-6-N', N'-adenosyl(rRNA) dimethyltransferase 2</fullName>
    </alternativeName>
</protein>
<comment type="subcellular location">
    <subcellularLocation>
        <location evidence="1">Mitochondrion</location>
    </subcellularLocation>
</comment>
<keyword evidence="10" id="KW-0496">Mitochondrion</keyword>
<evidence type="ECO:0000256" key="9">
    <source>
        <dbReference type="ARBA" id="ARBA00023015"/>
    </source>
</evidence>
<evidence type="ECO:0000256" key="5">
    <source>
        <dbReference type="ARBA" id="ARBA00022679"/>
    </source>
</evidence>
<evidence type="ECO:0000256" key="12">
    <source>
        <dbReference type="ARBA" id="ARBA00029708"/>
    </source>
</evidence>
<gene>
    <name evidence="15" type="ORF">XYLVIOL_LOCUS9486</name>
</gene>
<evidence type="ECO:0000256" key="13">
    <source>
        <dbReference type="ARBA" id="ARBA00031609"/>
    </source>
</evidence>
<keyword evidence="4" id="KW-0489">Methyltransferase</keyword>
<name>A0ABP1P8I6_XYLVO</name>
<dbReference type="Proteomes" id="UP001642520">
    <property type="component" value="Unassembled WGS sequence"/>
</dbReference>
<dbReference type="SUPFAM" id="SSF53335">
    <property type="entry name" value="S-adenosyl-L-methionine-dependent methyltransferases"/>
    <property type="match status" value="1"/>
</dbReference>
<dbReference type="PANTHER" id="PTHR11727:SF13">
    <property type="entry name" value="DIMETHYLADENOSINE TRANSFERASE 2, MITOCHONDRIAL"/>
    <property type="match status" value="1"/>
</dbReference>
<evidence type="ECO:0000256" key="8">
    <source>
        <dbReference type="ARBA" id="ARBA00022946"/>
    </source>
</evidence>
<evidence type="ECO:0000256" key="2">
    <source>
        <dbReference type="ARBA" id="ARBA00018369"/>
    </source>
</evidence>
<evidence type="ECO:0000313" key="15">
    <source>
        <dbReference type="EMBL" id="CAL7949586.1"/>
    </source>
</evidence>
<dbReference type="PANTHER" id="PTHR11727">
    <property type="entry name" value="DIMETHYLADENOSINE TRANSFERASE"/>
    <property type="match status" value="1"/>
</dbReference>
<evidence type="ECO:0000313" key="16">
    <source>
        <dbReference type="Proteomes" id="UP001642520"/>
    </source>
</evidence>
<keyword evidence="8" id="KW-0809">Transit peptide</keyword>
<keyword evidence="5" id="KW-0808">Transferase</keyword>
<proteinExistence type="predicted"/>
<organism evidence="15 16">
    <name type="scientific">Xylocopa violacea</name>
    <name type="common">Violet carpenter bee</name>
    <name type="synonym">Apis violacea</name>
    <dbReference type="NCBI Taxonomy" id="135666"/>
    <lineage>
        <taxon>Eukaryota</taxon>
        <taxon>Metazoa</taxon>
        <taxon>Ecdysozoa</taxon>
        <taxon>Arthropoda</taxon>
        <taxon>Hexapoda</taxon>
        <taxon>Insecta</taxon>
        <taxon>Pterygota</taxon>
        <taxon>Neoptera</taxon>
        <taxon>Endopterygota</taxon>
        <taxon>Hymenoptera</taxon>
        <taxon>Apocrita</taxon>
        <taxon>Aculeata</taxon>
        <taxon>Apoidea</taxon>
        <taxon>Anthophila</taxon>
        <taxon>Apidae</taxon>
        <taxon>Xylocopa</taxon>
        <taxon>Xylocopa</taxon>
    </lineage>
</organism>
<keyword evidence="6" id="KW-0949">S-adenosyl-L-methionine</keyword>
<dbReference type="InterPro" id="IPR001737">
    <property type="entry name" value="KsgA/Erm"/>
</dbReference>
<dbReference type="EMBL" id="CAXAJV020001300">
    <property type="protein sequence ID" value="CAL7949586.1"/>
    <property type="molecule type" value="Genomic_DNA"/>
</dbReference>